<organism evidence="1">
    <name type="scientific">Arundo donax</name>
    <name type="common">Giant reed</name>
    <name type="synonym">Donax arundinaceus</name>
    <dbReference type="NCBI Taxonomy" id="35708"/>
    <lineage>
        <taxon>Eukaryota</taxon>
        <taxon>Viridiplantae</taxon>
        <taxon>Streptophyta</taxon>
        <taxon>Embryophyta</taxon>
        <taxon>Tracheophyta</taxon>
        <taxon>Spermatophyta</taxon>
        <taxon>Magnoliopsida</taxon>
        <taxon>Liliopsida</taxon>
        <taxon>Poales</taxon>
        <taxon>Poaceae</taxon>
        <taxon>PACMAD clade</taxon>
        <taxon>Arundinoideae</taxon>
        <taxon>Arundineae</taxon>
        <taxon>Arundo</taxon>
    </lineage>
</organism>
<protein>
    <submittedName>
        <fullName evidence="1">Uncharacterized protein</fullName>
    </submittedName>
</protein>
<dbReference type="EMBL" id="GBRH01183461">
    <property type="protein sequence ID" value="JAE14435.1"/>
    <property type="molecule type" value="Transcribed_RNA"/>
</dbReference>
<proteinExistence type="predicted"/>
<reference evidence="1" key="2">
    <citation type="journal article" date="2015" name="Data Brief">
        <title>Shoot transcriptome of the giant reed, Arundo donax.</title>
        <authorList>
            <person name="Barrero R.A."/>
            <person name="Guerrero F.D."/>
            <person name="Moolhuijzen P."/>
            <person name="Goolsby J.A."/>
            <person name="Tidwell J."/>
            <person name="Bellgard S.E."/>
            <person name="Bellgard M.I."/>
        </authorList>
    </citation>
    <scope>NUCLEOTIDE SEQUENCE</scope>
    <source>
        <tissue evidence="1">Shoot tissue taken approximately 20 cm above the soil surface</tissue>
    </source>
</reference>
<accession>A0A0A9FNP8</accession>
<reference evidence="1" key="1">
    <citation type="submission" date="2014-09" db="EMBL/GenBank/DDBJ databases">
        <authorList>
            <person name="Magalhaes I.L.F."/>
            <person name="Oliveira U."/>
            <person name="Santos F.R."/>
            <person name="Vidigal T.H.D.A."/>
            <person name="Brescovit A.D."/>
            <person name="Santos A.J."/>
        </authorList>
    </citation>
    <scope>NUCLEOTIDE SEQUENCE</scope>
    <source>
        <tissue evidence="1">Shoot tissue taken approximately 20 cm above the soil surface</tissue>
    </source>
</reference>
<dbReference type="AlphaFoldDB" id="A0A0A9FNP8"/>
<evidence type="ECO:0000313" key="1">
    <source>
        <dbReference type="EMBL" id="JAE14435.1"/>
    </source>
</evidence>
<sequence length="20" mass="2286">MILVMSKGYYIHIGLDVVSF</sequence>
<name>A0A0A9FNP8_ARUDO</name>